<evidence type="ECO:0000256" key="3">
    <source>
        <dbReference type="ARBA" id="ARBA00010418"/>
    </source>
</evidence>
<dbReference type="InterPro" id="IPR013784">
    <property type="entry name" value="Carb-bd-like_fold"/>
</dbReference>
<dbReference type="Gene3D" id="2.60.120.260">
    <property type="entry name" value="Galactose-binding domain-like"/>
    <property type="match status" value="1"/>
</dbReference>
<name>A0AAV1SFT0_9ROSI</name>
<evidence type="ECO:0000313" key="11">
    <source>
        <dbReference type="Proteomes" id="UP001314170"/>
    </source>
</evidence>
<keyword evidence="5" id="KW-0964">Secreted</keyword>
<organism evidence="10 11">
    <name type="scientific">Dovyalis caffra</name>
    <dbReference type="NCBI Taxonomy" id="77055"/>
    <lineage>
        <taxon>Eukaryota</taxon>
        <taxon>Viridiplantae</taxon>
        <taxon>Streptophyta</taxon>
        <taxon>Embryophyta</taxon>
        <taxon>Tracheophyta</taxon>
        <taxon>Spermatophyta</taxon>
        <taxon>Magnoliopsida</taxon>
        <taxon>eudicotyledons</taxon>
        <taxon>Gunneridae</taxon>
        <taxon>Pentapetalae</taxon>
        <taxon>rosids</taxon>
        <taxon>fabids</taxon>
        <taxon>Malpighiales</taxon>
        <taxon>Salicaceae</taxon>
        <taxon>Flacourtieae</taxon>
        <taxon>Dovyalis</taxon>
    </lineage>
</organism>
<dbReference type="PANTHER" id="PTHR32018">
    <property type="entry name" value="RHAMNOGALACTURONATE LYASE FAMILY PROTEIN"/>
    <property type="match status" value="1"/>
</dbReference>
<dbReference type="Proteomes" id="UP001314170">
    <property type="component" value="Unassembled WGS sequence"/>
</dbReference>
<evidence type="ECO:0000259" key="9">
    <source>
        <dbReference type="Pfam" id="PF14686"/>
    </source>
</evidence>
<dbReference type="InterPro" id="IPR029413">
    <property type="entry name" value="RG-lyase_II"/>
</dbReference>
<feature type="domain" description="Rhamnogalacturonan lyase" evidence="8">
    <location>
        <begin position="449"/>
        <end position="599"/>
    </location>
</feature>
<dbReference type="InterPro" id="IPR011013">
    <property type="entry name" value="Gal_mutarotase_sf_dom"/>
</dbReference>
<proteinExistence type="inferred from homology"/>
<dbReference type="EC" id="4.2.2.23" evidence="4"/>
<dbReference type="SUPFAM" id="SSF74650">
    <property type="entry name" value="Galactose mutarotase-like"/>
    <property type="match status" value="1"/>
</dbReference>
<keyword evidence="6" id="KW-0732">Signal</keyword>
<evidence type="ECO:0000259" key="8">
    <source>
        <dbReference type="Pfam" id="PF14683"/>
    </source>
</evidence>
<dbReference type="InterPro" id="IPR014718">
    <property type="entry name" value="GH-type_carb-bd"/>
</dbReference>
<dbReference type="SUPFAM" id="SSF49452">
    <property type="entry name" value="Starch-binding domain-like"/>
    <property type="match status" value="1"/>
</dbReference>
<evidence type="ECO:0000256" key="2">
    <source>
        <dbReference type="ARBA" id="ARBA00004613"/>
    </source>
</evidence>
<gene>
    <name evidence="10" type="ORF">DCAF_LOCUS22643</name>
</gene>
<dbReference type="InterPro" id="IPR010325">
    <property type="entry name" value="Rhamnogal_lyase"/>
</dbReference>
<dbReference type="InterPro" id="IPR008979">
    <property type="entry name" value="Galactose-bd-like_sf"/>
</dbReference>
<dbReference type="CDD" id="cd10316">
    <property type="entry name" value="RGL4_M"/>
    <property type="match status" value="1"/>
</dbReference>
<dbReference type="GO" id="GO:0005576">
    <property type="term" value="C:extracellular region"/>
    <property type="evidence" value="ECO:0007669"/>
    <property type="project" value="UniProtKB-SubCell"/>
</dbReference>
<evidence type="ECO:0000256" key="4">
    <source>
        <dbReference type="ARBA" id="ARBA00012437"/>
    </source>
</evidence>
<dbReference type="InterPro" id="IPR051850">
    <property type="entry name" value="Polysacch_Lyase_4"/>
</dbReference>
<evidence type="ECO:0000313" key="10">
    <source>
        <dbReference type="EMBL" id="CAK7349920.1"/>
    </source>
</evidence>
<dbReference type="EMBL" id="CAWUPB010001178">
    <property type="protein sequence ID" value="CAK7349920.1"/>
    <property type="molecule type" value="Genomic_DNA"/>
</dbReference>
<dbReference type="Pfam" id="PF06045">
    <property type="entry name" value="Rhamnogal_lyase"/>
    <property type="match status" value="1"/>
</dbReference>
<keyword evidence="7" id="KW-0456">Lyase</keyword>
<accession>A0AAV1SFT0</accession>
<evidence type="ECO:0000256" key="5">
    <source>
        <dbReference type="ARBA" id="ARBA00022525"/>
    </source>
</evidence>
<dbReference type="SUPFAM" id="SSF49785">
    <property type="entry name" value="Galactose-binding domain-like"/>
    <property type="match status" value="1"/>
</dbReference>
<dbReference type="GO" id="GO:0102210">
    <property type="term" value="F:rhamnogalacturonan endolyase activity"/>
    <property type="evidence" value="ECO:0007669"/>
    <property type="project" value="UniProtKB-EC"/>
</dbReference>
<reference evidence="10 11" key="1">
    <citation type="submission" date="2024-01" db="EMBL/GenBank/DDBJ databases">
        <authorList>
            <person name="Waweru B."/>
        </authorList>
    </citation>
    <scope>NUCLEOTIDE SEQUENCE [LARGE SCALE GENOMIC DNA]</scope>
</reference>
<dbReference type="CDD" id="cd10317">
    <property type="entry name" value="RGL4_C"/>
    <property type="match status" value="1"/>
</dbReference>
<dbReference type="AlphaFoldDB" id="A0AAV1SFT0"/>
<comment type="subcellular location">
    <subcellularLocation>
        <location evidence="2">Secreted</location>
    </subcellularLocation>
</comment>
<dbReference type="GO" id="GO:0030246">
    <property type="term" value="F:carbohydrate binding"/>
    <property type="evidence" value="ECO:0007669"/>
    <property type="project" value="InterPro"/>
</dbReference>
<protein>
    <recommendedName>
        <fullName evidence="4">rhamnogalacturonan endolyase</fullName>
        <ecNumber evidence="4">4.2.2.23</ecNumber>
    </recommendedName>
</protein>
<evidence type="ECO:0000256" key="1">
    <source>
        <dbReference type="ARBA" id="ARBA00001324"/>
    </source>
</evidence>
<dbReference type="GO" id="GO:0005975">
    <property type="term" value="P:carbohydrate metabolic process"/>
    <property type="evidence" value="ECO:0007669"/>
    <property type="project" value="InterPro"/>
</dbReference>
<evidence type="ECO:0000256" key="6">
    <source>
        <dbReference type="ARBA" id="ARBA00022729"/>
    </source>
</evidence>
<comment type="catalytic activity">
    <reaction evidence="1">
        <text>Endotype eliminative cleavage of L-alpha-rhamnopyranosyl-(1-&gt;4)-alpha-D-galactopyranosyluronic acid bonds of rhamnogalacturonan I domains in ramified hairy regions of pectin leaving L-rhamnopyranose at the reducing end and 4-deoxy-4,5-unsaturated D-galactopyranosyluronic acid at the non-reducing end.</text>
        <dbReference type="EC" id="4.2.2.23"/>
    </reaction>
</comment>
<sequence>MSYTAEFLLSDRARKVVIDNGIVQLTLSKPNGLVRGVKYNGIEDLLENDAYKGYWDIVWSKPGGRDSTDMLKATEFRVVTENEDQVELSFTKSWNSSHGHNSAVPLNIDKRYIMRRGSSGFYMYAILERLKGWPDVNMNQIRIVFKLKNQRFRYIAISDEIQRFMPTPKDRKAGQTLAYAEAVRLTHTSNPLFRGEVDDKYQYAMESKDDKVHGWISQDGAVGFWMITPSQEFRSGGPIKQDLTAHVGPTILSMFTSTHYTGMDLDTKYRTGEGWKKVFGPIFVYLNSIPSRKDYRSLWDDAKKQASSMSIEENQWPYNNLTRSEDFPSADQRGTVSGQLVIRDLFMYKSLKSASYAYIGLAVPGAAGSWQFDSKGYQFWTRADKKGYFSIKNVRAGDYNLYAWVPGIIGDYKHEVNISIKPGTVTLGNAGSNINLGLLRYGPPRNGPTLWEIGIPDRSAAEFFVPDPYPTLENRLFNNLTKHKNAGKNTYNPTTWQIKFELENVNQTGHYTFQLALASAHICALQVRFNDPSAGRPHFQTRLIGKDNAIARHRIRGLYRFYSVDVLGQHLLKGQNTVYLTLSRIRNAFEGILYDYIRLEGPA</sequence>
<dbReference type="CDD" id="cd10320">
    <property type="entry name" value="RGL4_N"/>
    <property type="match status" value="1"/>
</dbReference>
<feature type="domain" description="Rhamnogalacturonan lyase" evidence="9">
    <location>
        <begin position="356"/>
        <end position="425"/>
    </location>
</feature>
<dbReference type="Gene3D" id="2.60.40.1120">
    <property type="entry name" value="Carboxypeptidase-like, regulatory domain"/>
    <property type="match status" value="1"/>
</dbReference>
<dbReference type="Gene3D" id="2.70.98.10">
    <property type="match status" value="1"/>
</dbReference>
<comment type="similarity">
    <text evidence="3">Belongs to the polysaccharide lyase 4 family.</text>
</comment>
<dbReference type="FunFam" id="2.60.40.1120:FF:000033">
    <property type="entry name" value="Rhamnogalacturonate lyase B"/>
    <property type="match status" value="1"/>
</dbReference>
<dbReference type="Pfam" id="PF14686">
    <property type="entry name" value="fn3_3"/>
    <property type="match status" value="1"/>
</dbReference>
<comment type="caution">
    <text evidence="10">The sequence shown here is derived from an EMBL/GenBank/DDBJ whole genome shotgun (WGS) entry which is preliminary data.</text>
</comment>
<dbReference type="InterPro" id="IPR029411">
    <property type="entry name" value="RG-lyase_III"/>
</dbReference>
<evidence type="ECO:0000256" key="7">
    <source>
        <dbReference type="ARBA" id="ARBA00023239"/>
    </source>
</evidence>
<dbReference type="Pfam" id="PF14683">
    <property type="entry name" value="CBM-like"/>
    <property type="match status" value="1"/>
</dbReference>
<keyword evidence="11" id="KW-1185">Reference proteome</keyword>
<dbReference type="PANTHER" id="PTHR32018:SF6">
    <property type="entry name" value="RHAMNOGALACTURONAN ENDOLYASE"/>
    <property type="match status" value="1"/>
</dbReference>